<sequence>MASRAHHGPRPLRPIAAEWAWQQNARCRSADPNLFFHPEGERGAERDRRYRRAVQFCADCPVRDDCAAHALLFGEDYGTWGGMSEGDRLRSLGKGRSRRAAIDHDRA</sequence>
<dbReference type="GO" id="GO:0003677">
    <property type="term" value="F:DNA binding"/>
    <property type="evidence" value="ECO:0007669"/>
    <property type="project" value="UniProtKB-UniRule"/>
</dbReference>
<comment type="subcellular location">
    <subcellularLocation>
        <location evidence="1 11">Cytoplasm</location>
    </subcellularLocation>
</comment>
<keyword evidence="9 11" id="KW-1015">Disulfide bond</keyword>
<comment type="PTM">
    <text evidence="11">The Fe-S cluster can be nitrosylated by nitric oxide (NO).</text>
</comment>
<dbReference type="InterPro" id="IPR003482">
    <property type="entry name" value="Whib"/>
</dbReference>
<dbReference type="GO" id="GO:0045454">
    <property type="term" value="P:cell redox homeostasis"/>
    <property type="evidence" value="ECO:0007669"/>
    <property type="project" value="TreeGrafter"/>
</dbReference>
<keyword evidence="3 11" id="KW-0004">4Fe-4S</keyword>
<comment type="PTM">
    <text evidence="11">Upon Fe-S cluster removal intramolecular disulfide bonds are formed.</text>
</comment>
<evidence type="ECO:0000256" key="4">
    <source>
        <dbReference type="ARBA" id="ARBA00022723"/>
    </source>
</evidence>
<keyword evidence="5 11" id="KW-0408">Iron</keyword>
<evidence type="ECO:0000256" key="2">
    <source>
        <dbReference type="ARBA" id="ARBA00006597"/>
    </source>
</evidence>
<reference evidence="14 15" key="1">
    <citation type="journal article" date="2012" name="J. Bacteriol.">
        <title>Complete Genome Sequence of Mycobacterium fortuitum subsp. fortuitum Type Strain DSM46621.</title>
        <authorList>
            <person name="Ho Y.S."/>
            <person name="Adroub S.A."/>
            <person name="Aleisa F."/>
            <person name="Mahmood H."/>
            <person name="Othoum G."/>
            <person name="Rashid F."/>
            <person name="Zaher M."/>
            <person name="Ali S."/>
            <person name="Bitter W."/>
            <person name="Pain A."/>
            <person name="Abdallah A.M."/>
        </authorList>
    </citation>
    <scope>NUCLEOTIDE SEQUENCE [LARGE SCALE GENOMIC DNA]</scope>
    <source>
        <strain evidence="15">DSM46621</strain>
    </source>
</reference>
<feature type="binding site" evidence="11">
    <location>
        <position position="60"/>
    </location>
    <ligand>
        <name>[4Fe-4S] cluster</name>
        <dbReference type="ChEBI" id="CHEBI:49883"/>
    </ligand>
</feature>
<accession>K0VD10</accession>
<dbReference type="GO" id="GO:0035731">
    <property type="term" value="F:dinitrosyl-iron complex binding"/>
    <property type="evidence" value="ECO:0007669"/>
    <property type="project" value="UniProtKB-UniRule"/>
</dbReference>
<evidence type="ECO:0000256" key="3">
    <source>
        <dbReference type="ARBA" id="ARBA00022485"/>
    </source>
</evidence>
<dbReference type="Proteomes" id="UP000006043">
    <property type="component" value="Unassembled WGS sequence"/>
</dbReference>
<dbReference type="PROSITE" id="PS51674">
    <property type="entry name" value="4FE4S_WBL"/>
    <property type="match status" value="1"/>
</dbReference>
<keyword evidence="10 11" id="KW-0804">Transcription</keyword>
<evidence type="ECO:0000256" key="6">
    <source>
        <dbReference type="ARBA" id="ARBA00023014"/>
    </source>
</evidence>
<dbReference type="InterPro" id="IPR034768">
    <property type="entry name" value="4FE4S_WBL"/>
</dbReference>
<organism evidence="14 15">
    <name type="scientific">Mycolicibacterium fortuitum subsp. fortuitum DSM 46621 = ATCC 6841 = JCM 6387</name>
    <dbReference type="NCBI Taxonomy" id="1214102"/>
    <lineage>
        <taxon>Bacteria</taxon>
        <taxon>Bacillati</taxon>
        <taxon>Actinomycetota</taxon>
        <taxon>Actinomycetes</taxon>
        <taxon>Mycobacteriales</taxon>
        <taxon>Mycobacteriaceae</taxon>
        <taxon>Mycolicibacterium</taxon>
    </lineage>
</organism>
<feature type="domain" description="4Fe-4S Wbl-type" evidence="13">
    <location>
        <begin position="26"/>
        <end position="90"/>
    </location>
</feature>
<evidence type="ECO:0000256" key="1">
    <source>
        <dbReference type="ARBA" id="ARBA00004496"/>
    </source>
</evidence>
<evidence type="ECO:0000313" key="15">
    <source>
        <dbReference type="Proteomes" id="UP000006043"/>
    </source>
</evidence>
<evidence type="ECO:0000256" key="12">
    <source>
        <dbReference type="SAM" id="MobiDB-lite"/>
    </source>
</evidence>
<feature type="region of interest" description="Disordered" evidence="12">
    <location>
        <begin position="82"/>
        <end position="107"/>
    </location>
</feature>
<evidence type="ECO:0000256" key="9">
    <source>
        <dbReference type="ARBA" id="ARBA00023157"/>
    </source>
</evidence>
<dbReference type="GO" id="GO:0047134">
    <property type="term" value="F:protein-disulfide reductase [NAD(P)H] activity"/>
    <property type="evidence" value="ECO:0007669"/>
    <property type="project" value="TreeGrafter"/>
</dbReference>
<proteinExistence type="inferred from homology"/>
<dbReference type="GO" id="GO:0046872">
    <property type="term" value="F:metal ion binding"/>
    <property type="evidence" value="ECO:0007669"/>
    <property type="project" value="UniProtKB-KW"/>
</dbReference>
<dbReference type="HOGENOM" id="CLU_106245_6_1_11"/>
<dbReference type="EMBL" id="ALQB01000009">
    <property type="protein sequence ID" value="EJZ15565.1"/>
    <property type="molecule type" value="Genomic_DNA"/>
</dbReference>
<dbReference type="HAMAP" id="MF_01479">
    <property type="entry name" value="WhiB"/>
    <property type="match status" value="1"/>
</dbReference>
<keyword evidence="4 11" id="KW-0479">Metal-binding</keyword>
<evidence type="ECO:0000259" key="13">
    <source>
        <dbReference type="PROSITE" id="PS51674"/>
    </source>
</evidence>
<comment type="function">
    <text evidence="11">Acts as a transcriptional regulator. Probably redox-responsive. The apo- but not holo-form probably binds DNA.</text>
</comment>
<protein>
    <recommendedName>
        <fullName evidence="11">Transcriptional regulator WhiB</fullName>
    </recommendedName>
</protein>
<gene>
    <name evidence="11" type="primary">whiB</name>
    <name evidence="14" type="ORF">MFORT_03606</name>
</gene>
<evidence type="ECO:0000256" key="10">
    <source>
        <dbReference type="ARBA" id="ARBA00023163"/>
    </source>
</evidence>
<dbReference type="GO" id="GO:0051539">
    <property type="term" value="F:4 iron, 4 sulfur cluster binding"/>
    <property type="evidence" value="ECO:0007669"/>
    <property type="project" value="UniProtKB-UniRule"/>
</dbReference>
<feature type="binding site" evidence="11">
    <location>
        <position position="57"/>
    </location>
    <ligand>
        <name>[4Fe-4S] cluster</name>
        <dbReference type="ChEBI" id="CHEBI:49883"/>
    </ligand>
</feature>
<dbReference type="Pfam" id="PF02467">
    <property type="entry name" value="Whib"/>
    <property type="match status" value="1"/>
</dbReference>
<comment type="cofactor">
    <cofactor evidence="11">
        <name>[4Fe-4S] cluster</name>
        <dbReference type="ChEBI" id="CHEBI:49883"/>
    </cofactor>
    <text evidence="11">Binds 1 [4Fe-4S] cluster per subunit. Following nitrosylation of the [4Fe-4S] cluster binds 1 [4Fe-8(NO)] cluster per subunit.</text>
</comment>
<keyword evidence="7 11" id="KW-0805">Transcription regulation</keyword>
<dbReference type="GO" id="GO:0005737">
    <property type="term" value="C:cytoplasm"/>
    <property type="evidence" value="ECO:0007669"/>
    <property type="project" value="UniProtKB-SubCell"/>
</dbReference>
<name>K0VD10_MYCFO</name>
<evidence type="ECO:0000256" key="11">
    <source>
        <dbReference type="HAMAP-Rule" id="MF_01479"/>
    </source>
</evidence>
<dbReference type="AlphaFoldDB" id="K0VD10"/>
<feature type="binding site" evidence="11">
    <location>
        <position position="27"/>
    </location>
    <ligand>
        <name>[4Fe-4S] cluster</name>
        <dbReference type="ChEBI" id="CHEBI:49883"/>
    </ligand>
</feature>
<keyword evidence="8 11" id="KW-0238">DNA-binding</keyword>
<comment type="caution">
    <text evidence="14">The sequence shown here is derived from an EMBL/GenBank/DDBJ whole genome shotgun (WGS) entry which is preliminary data.</text>
</comment>
<evidence type="ECO:0000256" key="7">
    <source>
        <dbReference type="ARBA" id="ARBA00023015"/>
    </source>
</evidence>
<dbReference type="PANTHER" id="PTHR38839">
    <property type="entry name" value="TRANSCRIPTIONAL REGULATOR WHID-RELATED"/>
    <property type="match status" value="1"/>
</dbReference>
<comment type="similarity">
    <text evidence="2 11">Belongs to the WhiB family.</text>
</comment>
<evidence type="ECO:0000256" key="8">
    <source>
        <dbReference type="ARBA" id="ARBA00023125"/>
    </source>
</evidence>
<evidence type="ECO:0000256" key="5">
    <source>
        <dbReference type="ARBA" id="ARBA00023004"/>
    </source>
</evidence>
<dbReference type="GO" id="GO:0045892">
    <property type="term" value="P:negative regulation of DNA-templated transcription"/>
    <property type="evidence" value="ECO:0007669"/>
    <property type="project" value="TreeGrafter"/>
</dbReference>
<keyword evidence="11" id="KW-0963">Cytoplasm</keyword>
<evidence type="ECO:0000313" key="14">
    <source>
        <dbReference type="EMBL" id="EJZ15565.1"/>
    </source>
</evidence>
<feature type="binding site" evidence="11">
    <location>
        <position position="66"/>
    </location>
    <ligand>
        <name>[4Fe-4S] cluster</name>
        <dbReference type="ChEBI" id="CHEBI:49883"/>
    </ligand>
</feature>
<keyword evidence="6 11" id="KW-0411">Iron-sulfur</keyword>